<proteinExistence type="predicted"/>
<dbReference type="KEGG" id="wci:WS105_0546"/>
<keyword evidence="2" id="KW-1185">Reference proteome</keyword>
<organism evidence="1 2">
    <name type="scientific">Weissella ceti</name>
    <dbReference type="NCBI Taxonomy" id="759620"/>
    <lineage>
        <taxon>Bacteria</taxon>
        <taxon>Bacillati</taxon>
        <taxon>Bacillota</taxon>
        <taxon>Bacilli</taxon>
        <taxon>Lactobacillales</taxon>
        <taxon>Lactobacillaceae</taxon>
        <taxon>Weissella</taxon>
    </lineage>
</organism>
<reference evidence="1 2" key="1">
    <citation type="journal article" date="2014" name="Genome Announc.">
        <title>Complete Genome Sequences of Fish Pathogenic Weissella ceti Strains WS74 and WS105.</title>
        <authorList>
            <person name="Figueiredo H.C."/>
            <person name="Leal C.A."/>
            <person name="Dorella F.A."/>
            <person name="Carvalho A.F."/>
            <person name="Soares S.C."/>
            <person name="Pereira F.L."/>
            <person name="Azevedo V.A."/>
        </authorList>
    </citation>
    <scope>NUCLEOTIDE SEQUENCE [LARGE SCALE GENOMIC DNA]</scope>
    <source>
        <strain evidence="1 2">WS74</strain>
    </source>
</reference>
<protein>
    <submittedName>
        <fullName evidence="1">Uncharacterized protein</fullName>
    </submittedName>
</protein>
<evidence type="ECO:0000313" key="2">
    <source>
        <dbReference type="Proteomes" id="UP000029079"/>
    </source>
</evidence>
<dbReference type="KEGG" id="wct:WS74_0549"/>
<gene>
    <name evidence="1" type="ORF">WS74_0549</name>
</gene>
<name>A0A075U5U1_9LACO</name>
<dbReference type="PATRIC" id="fig|759620.7.peg.533"/>
<sequence length="145" mass="17254">MKNLELLQNQIDATKYWDMPILDVQTQYFGDELYIYIESDEETCWKISFLSCYKVDYQTDVNWRSAFFESKGTWEPFHEVKNMRGGQLGYFGQDITVSHNDEVKGLMNVSLDLSIMYMNIVCRDIVVEKVNMSKLDFFWQHDVKK</sequence>
<dbReference type="EMBL" id="CP009223">
    <property type="protein sequence ID" value="AIM62801.1"/>
    <property type="molecule type" value="Genomic_DNA"/>
</dbReference>
<evidence type="ECO:0000313" key="1">
    <source>
        <dbReference type="EMBL" id="AIM62801.1"/>
    </source>
</evidence>
<dbReference type="STRING" id="759620.WS105_0546"/>
<dbReference type="RefSeq" id="WP_009765354.1">
    <property type="nucleotide sequence ID" value="NZ_CP009223.1"/>
</dbReference>
<dbReference type="KEGG" id="wce:WS08_0548"/>
<reference evidence="2" key="2">
    <citation type="submission" date="2014-08" db="EMBL/GenBank/DDBJ databases">
        <title>Complete genome of Weissella ceti strain WS74 isolated from diseased rainbow trout in Brazil.</title>
        <authorList>
            <person name="Figueiredo H.C.P."/>
            <person name="Leal C.A.G."/>
            <person name="Pereira F.L."/>
            <person name="Soares S.C."/>
            <person name="Dorella F.A."/>
            <person name="Carvalho A.F."/>
            <person name="Azevedo V.A.C."/>
        </authorList>
    </citation>
    <scope>NUCLEOTIDE SEQUENCE [LARGE SCALE GENOMIC DNA]</scope>
    <source>
        <strain evidence="2">WS74</strain>
    </source>
</reference>
<accession>A0A075U5U1</accession>
<dbReference type="AlphaFoldDB" id="A0A075U5U1"/>
<dbReference type="Proteomes" id="UP000029079">
    <property type="component" value="Chromosome"/>
</dbReference>